<dbReference type="STRING" id="4081.A0A3Q7GFW9"/>
<reference evidence="3" key="1">
    <citation type="journal article" date="2012" name="Nature">
        <title>The tomato genome sequence provides insights into fleshy fruit evolution.</title>
        <authorList>
            <consortium name="Tomato Genome Consortium"/>
        </authorList>
    </citation>
    <scope>NUCLEOTIDE SEQUENCE [LARGE SCALE GENOMIC DNA]</scope>
    <source>
        <strain evidence="3">cv. Heinz 1706</strain>
    </source>
</reference>
<dbReference type="Pfam" id="PF08414">
    <property type="entry name" value="NADPH_Ox"/>
    <property type="match status" value="1"/>
</dbReference>
<proteinExistence type="predicted"/>
<dbReference type="SUPFAM" id="SSF47473">
    <property type="entry name" value="EF-hand"/>
    <property type="match status" value="1"/>
</dbReference>
<dbReference type="Gene3D" id="1.10.238.10">
    <property type="entry name" value="EF-hand"/>
    <property type="match status" value="1"/>
</dbReference>
<dbReference type="GO" id="GO:0016174">
    <property type="term" value="F:NAD(P)H oxidase H2O2-forming activity"/>
    <property type="evidence" value="ECO:0000318"/>
    <property type="project" value="GO_Central"/>
</dbReference>
<reference evidence="3" key="2">
    <citation type="submission" date="2019-01" db="UniProtKB">
        <authorList>
            <consortium name="EnsemblPlants"/>
        </authorList>
    </citation>
    <scope>IDENTIFICATION</scope>
    <source>
        <strain evidence="3">cv. Heinz 1706</strain>
    </source>
</reference>
<protein>
    <recommendedName>
        <fullName evidence="2">EF-hand domain-containing protein</fullName>
    </recommendedName>
</protein>
<dbReference type="GO" id="GO:0005886">
    <property type="term" value="C:plasma membrane"/>
    <property type="evidence" value="ECO:0000318"/>
    <property type="project" value="GO_Central"/>
</dbReference>
<sequence>MQLMSLFRSSPRSCSNYSRRFDLPEAETSEHVGGAMLPIFFQNNLQNTNNYERDLVEVTLQLDKNSFVLCSVDHKIQIEEENSPPYWLRSPPEKEMIWKAVRNKSSAERALGGLRFISKTSGECDSNNNDIWGKVESRFNALAKNGLLRREDFGECIGTVVSTDGVGMGDSKEFAVGVFDALVRRRRQKMARINKSEFHEFWLQISDQSFHARLEIFFDMYVSLSLLTFSYHRADSNGDGKITKEEVQEVRLSLVQLSQSKQIR</sequence>
<dbReference type="InterPro" id="IPR011992">
    <property type="entry name" value="EF-hand-dom_pair"/>
</dbReference>
<feature type="domain" description="EF-hand" evidence="2">
    <location>
        <begin position="222"/>
        <end position="257"/>
    </location>
</feature>
<dbReference type="EnsemblPlants" id="Solyc05g025687.1.1">
    <property type="protein sequence ID" value="Solyc05g025687.1.1"/>
    <property type="gene ID" value="Solyc05g025687.1"/>
</dbReference>
<dbReference type="InterPro" id="IPR018247">
    <property type="entry name" value="EF_Hand_1_Ca_BS"/>
</dbReference>
<dbReference type="GO" id="GO:0005509">
    <property type="term" value="F:calcium ion binding"/>
    <property type="evidence" value="ECO:0007669"/>
    <property type="project" value="InterPro"/>
</dbReference>
<organism evidence="3">
    <name type="scientific">Solanum lycopersicum</name>
    <name type="common">Tomato</name>
    <name type="synonym">Lycopersicon esculentum</name>
    <dbReference type="NCBI Taxonomy" id="4081"/>
    <lineage>
        <taxon>Eukaryota</taxon>
        <taxon>Viridiplantae</taxon>
        <taxon>Streptophyta</taxon>
        <taxon>Embryophyta</taxon>
        <taxon>Tracheophyta</taxon>
        <taxon>Spermatophyta</taxon>
        <taxon>Magnoliopsida</taxon>
        <taxon>eudicotyledons</taxon>
        <taxon>Gunneridae</taxon>
        <taxon>Pentapetalae</taxon>
        <taxon>asterids</taxon>
        <taxon>lamiids</taxon>
        <taxon>Solanales</taxon>
        <taxon>Solanaceae</taxon>
        <taxon>Solanoideae</taxon>
        <taxon>Solaneae</taxon>
        <taxon>Solanum</taxon>
        <taxon>Solanum subgen. Lycopersicon</taxon>
    </lineage>
</organism>
<dbReference type="AlphaFoldDB" id="A0A3Q7GFW9"/>
<evidence type="ECO:0000313" key="3">
    <source>
        <dbReference type="EnsemblPlants" id="Solyc05g025687.1.1"/>
    </source>
</evidence>
<dbReference type="GO" id="GO:0004601">
    <property type="term" value="F:peroxidase activity"/>
    <property type="evidence" value="ECO:0007669"/>
    <property type="project" value="InterPro"/>
</dbReference>
<dbReference type="PaxDb" id="4081-Solyc05g025690.1.1"/>
<name>A0A3Q7GFW9_SOLLC</name>
<dbReference type="InterPro" id="IPR002048">
    <property type="entry name" value="EF_hand_dom"/>
</dbReference>
<dbReference type="Gramene" id="Solyc05g025687.1.1">
    <property type="protein sequence ID" value="Solyc05g025687.1.1"/>
    <property type="gene ID" value="Solyc05g025687.1"/>
</dbReference>
<dbReference type="Proteomes" id="UP000004994">
    <property type="component" value="Chromosome 5"/>
</dbReference>
<keyword evidence="1" id="KW-0106">Calcium</keyword>
<accession>A0A3Q7GFW9</accession>
<dbReference type="InterPro" id="IPR013623">
    <property type="entry name" value="NADPH_Ox"/>
</dbReference>
<dbReference type="PROSITE" id="PS00018">
    <property type="entry name" value="EF_HAND_1"/>
    <property type="match status" value="1"/>
</dbReference>
<evidence type="ECO:0000256" key="1">
    <source>
        <dbReference type="ARBA" id="ARBA00022837"/>
    </source>
</evidence>
<keyword evidence="4" id="KW-1185">Reference proteome</keyword>
<evidence type="ECO:0000313" key="4">
    <source>
        <dbReference type="Proteomes" id="UP000004994"/>
    </source>
</evidence>
<dbReference type="InParanoid" id="A0A3Q7GFW9"/>
<dbReference type="PROSITE" id="PS50222">
    <property type="entry name" value="EF_HAND_2"/>
    <property type="match status" value="1"/>
</dbReference>
<evidence type="ECO:0000259" key="2">
    <source>
        <dbReference type="PROSITE" id="PS50222"/>
    </source>
</evidence>